<evidence type="ECO:0000256" key="2">
    <source>
        <dbReference type="ARBA" id="ARBA00022679"/>
    </source>
</evidence>
<feature type="domain" description="Sulfotransferase" evidence="3">
    <location>
        <begin position="293"/>
        <end position="439"/>
    </location>
</feature>
<evidence type="ECO:0000313" key="5">
    <source>
        <dbReference type="Proteomes" id="UP000830375"/>
    </source>
</evidence>
<dbReference type="Proteomes" id="UP000830375">
    <property type="component" value="Unassembled WGS sequence"/>
</dbReference>
<feature type="domain" description="Sulfotransferase" evidence="3">
    <location>
        <begin position="680"/>
        <end position="737"/>
    </location>
</feature>
<feature type="domain" description="Sulfotransferase" evidence="3">
    <location>
        <begin position="997"/>
        <end position="1155"/>
    </location>
</feature>
<accession>A0ABQ8MVU7</accession>
<evidence type="ECO:0000313" key="4">
    <source>
        <dbReference type="EMBL" id="KAI2666326.1"/>
    </source>
</evidence>
<name>A0ABQ8MVU7_LABRO</name>
<proteinExistence type="inferred from homology"/>
<keyword evidence="5" id="KW-1185">Reference proteome</keyword>
<sequence>MESLNNYLCKYKGYVFAKGETTEEYIDSLQHFEIRDSDVFLVTYPKSGTIWAQNIINLICEDPTDKTNFPNNLEKMPWLEYREGRPDYSLRPSPRLFASHLTPTLMPPGLKDKRANFTAHHIVYVLRNPKDNAVSYYHFSHVWAKLETPKSFEDFLQQYLEGNVGGASWFDHVREWYTKRDQYNILFLSYEDMVKDLRTAVEKICKFLEKNLDDAAIAQTVEKATFKNMKKDPKANYEFISGDLLLKPEFMRKGTVGDWKNTFTVAQSGQKCSIMESLNDYLCKYKGYVFLKGTIWAQNIINLICEDPTDKTKYSNNLEKMPWLEYCKSQPDYSLRPSPQFFASHLTPTLMPPGLKDKRTNLTALHIVYVLRNPKDNAVSYYQFSHVWAKLKTPKSFEDFLQKYLTGNVGGASWFDHVREWYTKRDQYNILFLSYEDMVMIVEKATFKNMKKDPRANYEFVPGDRLLKPEFMRKGTVGDWKNTFTVAQSETTVEYIDSLQHFEIRDSDVFLVTYPKSGTIWAQNIITLMCEDPTDKTNFANNLEKMPWLEYREGWSDYSLRPSPRLFSSHLTPTLMPPGLKDKRAKLSICKTNNYFKNNALFCVSKIVYVFRNPKDNAVSYYQFSRVWAKLKTPKSFEDFLQQYLEGNVGAASWFDHVREWYTKRDQYNILFLSYEDMVMIVEKSTFKNMKKDPKANYVFIPGDQLLKPQFMRKGTVGDWKNTFTVAQSETTEEHIDSLQHFEIRDSDVFLVTYPKSGTIWAQNIITLIYEDPTDKTNFANNLEKMPWLEYREGQSDYSLRPFFTALHIVYVLRNPKDNAVSFYHFSHVWAKVETPKSFEDFLQQYLEGNVGGGSWFNHVREWYTKRDQYNILFLSFEDMVKDLRTAVEKICKFLKKNLDDAAIAQIVEKSTFKNMKKDPKANYVFIPGDQLLKPQFMRKGTVGDWKNTFTVAQSGQKCSIMECLNDYLCKYKGYVFEKGEITVEHIDSLQHFEIRDSDVFLVTYPKSGTIWTQNIISLICEDPTDKTTFLRTVDKMPWLEYPQNQPDYSLRPSPRLFATHFPPTLLPPGLKDKRANLTALHIVYVLRNPKDNAVSYYQFSHVWTKLETPKSFEDFLQQYLEGNVGGGSWFDHIREWYSKRDQYNILFLSYEDMVMIVEKATFKNMKKDPRANYEFAVGERLLKPQFMRKGTVGDWKNTFTVAQSEMFDRIFKERMNDLPLHFIWDLDTKTN</sequence>
<dbReference type="Pfam" id="PF00685">
    <property type="entry name" value="Sulfotransfer_1"/>
    <property type="match status" value="9"/>
</dbReference>
<organism evidence="4 5">
    <name type="scientific">Labeo rohita</name>
    <name type="common">Indian major carp</name>
    <name type="synonym">Cyprinus rohita</name>
    <dbReference type="NCBI Taxonomy" id="84645"/>
    <lineage>
        <taxon>Eukaryota</taxon>
        <taxon>Metazoa</taxon>
        <taxon>Chordata</taxon>
        <taxon>Craniata</taxon>
        <taxon>Vertebrata</taxon>
        <taxon>Euteleostomi</taxon>
        <taxon>Actinopterygii</taxon>
        <taxon>Neopterygii</taxon>
        <taxon>Teleostei</taxon>
        <taxon>Ostariophysi</taxon>
        <taxon>Cypriniformes</taxon>
        <taxon>Cyprinidae</taxon>
        <taxon>Labeoninae</taxon>
        <taxon>Labeonini</taxon>
        <taxon>Labeo</taxon>
    </lineage>
</organism>
<reference evidence="4 5" key="1">
    <citation type="submission" date="2022-01" db="EMBL/GenBank/DDBJ databases">
        <title>A high-quality chromosome-level genome assembly of rohu carp, Labeo rohita.</title>
        <authorList>
            <person name="Arick M.A. II"/>
            <person name="Hsu C.-Y."/>
            <person name="Magbanua Z."/>
            <person name="Pechanova O."/>
            <person name="Grover C."/>
            <person name="Miller E."/>
            <person name="Thrash A."/>
            <person name="Ezzel L."/>
            <person name="Alam S."/>
            <person name="Benzie J."/>
            <person name="Hamilton M."/>
            <person name="Karsi A."/>
            <person name="Lawrence M.L."/>
            <person name="Peterson D.G."/>
        </authorList>
    </citation>
    <scope>NUCLEOTIDE SEQUENCE [LARGE SCALE GENOMIC DNA]</scope>
    <source>
        <strain evidence="5">BAU-BD-2019</strain>
        <tissue evidence="4">Blood</tissue>
    </source>
</reference>
<feature type="domain" description="Sulfotransferase" evidence="3">
    <location>
        <begin position="1156"/>
        <end position="1219"/>
    </location>
</feature>
<dbReference type="InterPro" id="IPR000863">
    <property type="entry name" value="Sulfotransferase_dom"/>
</dbReference>
<feature type="domain" description="Sulfotransferase" evidence="3">
    <location>
        <begin position="36"/>
        <end position="270"/>
    </location>
</feature>
<dbReference type="PANTHER" id="PTHR11783">
    <property type="entry name" value="SULFOTRANSFERASE SULT"/>
    <property type="match status" value="1"/>
</dbReference>
<gene>
    <name evidence="4" type="ORF">H4Q32_010164</name>
</gene>
<keyword evidence="2" id="KW-0808">Transferase</keyword>
<feature type="domain" description="Sulfotransferase" evidence="3">
    <location>
        <begin position="746"/>
        <end position="957"/>
    </location>
</feature>
<evidence type="ECO:0000256" key="1">
    <source>
        <dbReference type="ARBA" id="ARBA00005771"/>
    </source>
</evidence>
<dbReference type="Gene3D" id="3.40.50.300">
    <property type="entry name" value="P-loop containing nucleotide triphosphate hydrolases"/>
    <property type="match status" value="5"/>
</dbReference>
<feature type="domain" description="Sulfotransferase" evidence="3">
    <location>
        <begin position="440"/>
        <end position="497"/>
    </location>
</feature>
<feature type="domain" description="Sulfotransferase" evidence="3">
    <location>
        <begin position="506"/>
        <end position="591"/>
    </location>
</feature>
<evidence type="ECO:0000259" key="3">
    <source>
        <dbReference type="Pfam" id="PF00685"/>
    </source>
</evidence>
<feature type="domain" description="Sulfotransferase" evidence="3">
    <location>
        <begin position="605"/>
        <end position="679"/>
    </location>
</feature>
<protein>
    <submittedName>
        <fullName evidence="4">Amine sulfotransferase</fullName>
    </submittedName>
</protein>
<comment type="similarity">
    <text evidence="1">Belongs to the sulfotransferase 1 family.</text>
</comment>
<dbReference type="SUPFAM" id="SSF52540">
    <property type="entry name" value="P-loop containing nucleoside triphosphate hydrolases"/>
    <property type="match status" value="5"/>
</dbReference>
<comment type="caution">
    <text evidence="4">The sequence shown here is derived from an EMBL/GenBank/DDBJ whole genome shotgun (WGS) entry which is preliminary data.</text>
</comment>
<dbReference type="InterPro" id="IPR027417">
    <property type="entry name" value="P-loop_NTPase"/>
</dbReference>
<dbReference type="EMBL" id="JACTAM010000003">
    <property type="protein sequence ID" value="KAI2666326.1"/>
    <property type="molecule type" value="Genomic_DNA"/>
</dbReference>